<dbReference type="AlphaFoldDB" id="A0A0A8YIM0"/>
<dbReference type="EMBL" id="GBRH01271556">
    <property type="protein sequence ID" value="JAD26339.1"/>
    <property type="molecule type" value="Transcribed_RNA"/>
</dbReference>
<protein>
    <submittedName>
        <fullName evidence="2">Uncharacterized protein</fullName>
    </submittedName>
</protein>
<feature type="compositionally biased region" description="Polar residues" evidence="1">
    <location>
        <begin position="14"/>
        <end position="28"/>
    </location>
</feature>
<evidence type="ECO:0000256" key="1">
    <source>
        <dbReference type="SAM" id="MobiDB-lite"/>
    </source>
</evidence>
<name>A0A0A8YIM0_ARUDO</name>
<proteinExistence type="predicted"/>
<accession>A0A0A8YIM0</accession>
<sequence length="34" mass="3877">MVNKLEGYMKQDKSTMSMPQNSQESNISICLEPD</sequence>
<evidence type="ECO:0000313" key="2">
    <source>
        <dbReference type="EMBL" id="JAD26339.1"/>
    </source>
</evidence>
<reference evidence="2" key="1">
    <citation type="submission" date="2014-09" db="EMBL/GenBank/DDBJ databases">
        <authorList>
            <person name="Magalhaes I.L.F."/>
            <person name="Oliveira U."/>
            <person name="Santos F.R."/>
            <person name="Vidigal T.H.D.A."/>
            <person name="Brescovit A.D."/>
            <person name="Santos A.J."/>
        </authorList>
    </citation>
    <scope>NUCLEOTIDE SEQUENCE</scope>
    <source>
        <tissue evidence="2">Shoot tissue taken approximately 20 cm above the soil surface</tissue>
    </source>
</reference>
<organism evidence="2">
    <name type="scientific">Arundo donax</name>
    <name type="common">Giant reed</name>
    <name type="synonym">Donax arundinaceus</name>
    <dbReference type="NCBI Taxonomy" id="35708"/>
    <lineage>
        <taxon>Eukaryota</taxon>
        <taxon>Viridiplantae</taxon>
        <taxon>Streptophyta</taxon>
        <taxon>Embryophyta</taxon>
        <taxon>Tracheophyta</taxon>
        <taxon>Spermatophyta</taxon>
        <taxon>Magnoliopsida</taxon>
        <taxon>Liliopsida</taxon>
        <taxon>Poales</taxon>
        <taxon>Poaceae</taxon>
        <taxon>PACMAD clade</taxon>
        <taxon>Arundinoideae</taxon>
        <taxon>Arundineae</taxon>
        <taxon>Arundo</taxon>
    </lineage>
</organism>
<feature type="region of interest" description="Disordered" evidence="1">
    <location>
        <begin position="1"/>
        <end position="34"/>
    </location>
</feature>
<reference evidence="2" key="2">
    <citation type="journal article" date="2015" name="Data Brief">
        <title>Shoot transcriptome of the giant reed, Arundo donax.</title>
        <authorList>
            <person name="Barrero R.A."/>
            <person name="Guerrero F.D."/>
            <person name="Moolhuijzen P."/>
            <person name="Goolsby J.A."/>
            <person name="Tidwell J."/>
            <person name="Bellgard S.E."/>
            <person name="Bellgard M.I."/>
        </authorList>
    </citation>
    <scope>NUCLEOTIDE SEQUENCE</scope>
    <source>
        <tissue evidence="2">Shoot tissue taken approximately 20 cm above the soil surface</tissue>
    </source>
</reference>